<feature type="compositionally biased region" description="Low complexity" evidence="2">
    <location>
        <begin position="138"/>
        <end position="152"/>
    </location>
</feature>
<dbReference type="PANTHER" id="PTHR36220:SF1">
    <property type="entry name" value="GAMMA TUBULIN COMPLEX COMPONENT C-TERMINAL DOMAIN-CONTAINING PROTEIN"/>
    <property type="match status" value="1"/>
</dbReference>
<keyword evidence="1" id="KW-0732">Signal</keyword>
<proteinExistence type="predicted"/>
<accession>K0RNW3</accession>
<dbReference type="InterPro" id="IPR028994">
    <property type="entry name" value="Integrin_alpha_N"/>
</dbReference>
<name>K0RNW3_THAOC</name>
<evidence type="ECO:0000313" key="3">
    <source>
        <dbReference type="EMBL" id="EJK55473.1"/>
    </source>
</evidence>
<dbReference type="OrthoDB" id="188207at2759"/>
<organism evidence="3 4">
    <name type="scientific">Thalassiosira oceanica</name>
    <name type="common">Marine diatom</name>
    <dbReference type="NCBI Taxonomy" id="159749"/>
    <lineage>
        <taxon>Eukaryota</taxon>
        <taxon>Sar</taxon>
        <taxon>Stramenopiles</taxon>
        <taxon>Ochrophyta</taxon>
        <taxon>Bacillariophyta</taxon>
        <taxon>Coscinodiscophyceae</taxon>
        <taxon>Thalassiosirophycidae</taxon>
        <taxon>Thalassiosirales</taxon>
        <taxon>Thalassiosiraceae</taxon>
        <taxon>Thalassiosira</taxon>
    </lineage>
</organism>
<comment type="caution">
    <text evidence="3">The sequence shown here is derived from an EMBL/GenBank/DDBJ whole genome shotgun (WGS) entry which is preliminary data.</text>
</comment>
<dbReference type="Pfam" id="PF14312">
    <property type="entry name" value="FG-GAP_2"/>
    <property type="match status" value="3"/>
</dbReference>
<sequence>VIHDIDVGGMNGGPIVNRVDRRVAFGVPFKQTDDQPFVDSESWLSSLTVSEAVSTPCAVSTHWLTEAKSTPWSSTLYPTFAGSPEPSDPASSTTHPSETSRPSLIPSITTHPSETSRPTPIPSISMHPSETSRPTPMPSISKSPTSSPLPTLSWRHQAKLPFGERVAIYQDTIVVGGRGFDDNGSAQVFARSGGEWTHQVELLAPDGTALGFFGDKNSVAIHKDTIVVGDKGDRSESAHVFVRSEGGWAHQAMLLAQDADDYNWFGKSVAIHEDTIVVGAPTRLFRW</sequence>
<protein>
    <submittedName>
        <fullName evidence="3">Uncharacterized protein</fullName>
    </submittedName>
</protein>
<keyword evidence="4" id="KW-1185">Reference proteome</keyword>
<dbReference type="Gene3D" id="2.130.10.130">
    <property type="entry name" value="Integrin alpha, N-terminal"/>
    <property type="match status" value="1"/>
</dbReference>
<feature type="region of interest" description="Disordered" evidence="2">
    <location>
        <begin position="76"/>
        <end position="152"/>
    </location>
</feature>
<dbReference type="EMBL" id="AGNL01033959">
    <property type="protein sequence ID" value="EJK55473.1"/>
    <property type="molecule type" value="Genomic_DNA"/>
</dbReference>
<evidence type="ECO:0000313" key="4">
    <source>
        <dbReference type="Proteomes" id="UP000266841"/>
    </source>
</evidence>
<dbReference type="PANTHER" id="PTHR36220">
    <property type="entry name" value="UNNAMED PRODUCT"/>
    <property type="match status" value="1"/>
</dbReference>
<reference evidence="3 4" key="1">
    <citation type="journal article" date="2012" name="Genome Biol.">
        <title>Genome and low-iron response of an oceanic diatom adapted to chronic iron limitation.</title>
        <authorList>
            <person name="Lommer M."/>
            <person name="Specht M."/>
            <person name="Roy A.S."/>
            <person name="Kraemer L."/>
            <person name="Andreson R."/>
            <person name="Gutowska M.A."/>
            <person name="Wolf J."/>
            <person name="Bergner S.V."/>
            <person name="Schilhabel M.B."/>
            <person name="Klostermeier U.C."/>
            <person name="Beiko R.G."/>
            <person name="Rosenstiel P."/>
            <person name="Hippler M."/>
            <person name="Laroche J."/>
        </authorList>
    </citation>
    <scope>NUCLEOTIDE SEQUENCE [LARGE SCALE GENOMIC DNA]</scope>
    <source>
        <strain evidence="3 4">CCMP1005</strain>
    </source>
</reference>
<dbReference type="InterPro" id="IPR013517">
    <property type="entry name" value="FG-GAP"/>
</dbReference>
<evidence type="ECO:0000256" key="1">
    <source>
        <dbReference type="ARBA" id="ARBA00022729"/>
    </source>
</evidence>
<evidence type="ECO:0000256" key="2">
    <source>
        <dbReference type="SAM" id="MobiDB-lite"/>
    </source>
</evidence>
<feature type="non-terminal residue" evidence="3">
    <location>
        <position position="1"/>
    </location>
</feature>
<feature type="compositionally biased region" description="Polar residues" evidence="2">
    <location>
        <begin position="89"/>
        <end position="118"/>
    </location>
</feature>
<dbReference type="AlphaFoldDB" id="K0RNW3"/>
<gene>
    <name evidence="3" type="ORF">THAOC_24794</name>
</gene>
<dbReference type="Proteomes" id="UP000266841">
    <property type="component" value="Unassembled WGS sequence"/>
</dbReference>